<dbReference type="InterPro" id="IPR036291">
    <property type="entry name" value="NAD(P)-bd_dom_sf"/>
</dbReference>
<dbReference type="Gene3D" id="3.40.50.720">
    <property type="entry name" value="NAD(P)-binding Rossmann-like Domain"/>
    <property type="match status" value="1"/>
</dbReference>
<accession>A0A9P5PE24</accession>
<feature type="domain" description="6-phosphogluconate dehydrogenase NADP-binding" evidence="2">
    <location>
        <begin position="4"/>
        <end position="130"/>
    </location>
</feature>
<evidence type="ECO:0000313" key="5">
    <source>
        <dbReference type="Proteomes" id="UP000772434"/>
    </source>
</evidence>
<dbReference type="OrthoDB" id="9988102at2759"/>
<gene>
    <name evidence="4" type="ORF">BDP27DRAFT_1426338</name>
</gene>
<evidence type="ECO:0000256" key="1">
    <source>
        <dbReference type="ARBA" id="ARBA00007598"/>
    </source>
</evidence>
<comment type="similarity">
    <text evidence="1">Belongs to the HIBADH-related family. NP60 subfamily.</text>
</comment>
<evidence type="ECO:0008006" key="6">
    <source>
        <dbReference type="Google" id="ProtNLM"/>
    </source>
</evidence>
<dbReference type="InterPro" id="IPR015814">
    <property type="entry name" value="Pgluconate_DH_NAD-bd_C"/>
</dbReference>
<dbReference type="PANTHER" id="PTHR43580">
    <property type="entry name" value="OXIDOREDUCTASE GLYR1-RELATED"/>
    <property type="match status" value="1"/>
</dbReference>
<dbReference type="Pfam" id="PF09130">
    <property type="entry name" value="DUF1932"/>
    <property type="match status" value="1"/>
</dbReference>
<name>A0A9P5PE24_9AGAR</name>
<protein>
    <recommendedName>
        <fullName evidence="6">6-phosphogluconate dehydrogenase C-terminal domain-like protein</fullName>
    </recommendedName>
</protein>
<proteinExistence type="inferred from homology"/>
<dbReference type="Gene3D" id="1.10.1040.10">
    <property type="entry name" value="N-(1-d-carboxylethyl)-l-norvaline Dehydrogenase, domain 2"/>
    <property type="match status" value="1"/>
</dbReference>
<dbReference type="InterPro" id="IPR006115">
    <property type="entry name" value="6PGDH_NADP-bd"/>
</dbReference>
<keyword evidence="5" id="KW-1185">Reference proteome</keyword>
<reference evidence="4" key="1">
    <citation type="submission" date="2020-11" db="EMBL/GenBank/DDBJ databases">
        <authorList>
            <consortium name="DOE Joint Genome Institute"/>
            <person name="Ahrendt S."/>
            <person name="Riley R."/>
            <person name="Andreopoulos W."/>
            <person name="Labutti K."/>
            <person name="Pangilinan J."/>
            <person name="Ruiz-Duenas F.J."/>
            <person name="Barrasa J.M."/>
            <person name="Sanchez-Garcia M."/>
            <person name="Camarero S."/>
            <person name="Miyauchi S."/>
            <person name="Serrano A."/>
            <person name="Linde D."/>
            <person name="Babiker R."/>
            <person name="Drula E."/>
            <person name="Ayuso-Fernandez I."/>
            <person name="Pacheco R."/>
            <person name="Padilla G."/>
            <person name="Ferreira P."/>
            <person name="Barriuso J."/>
            <person name="Kellner H."/>
            <person name="Castanera R."/>
            <person name="Alfaro M."/>
            <person name="Ramirez L."/>
            <person name="Pisabarro A.G."/>
            <person name="Kuo A."/>
            <person name="Tritt A."/>
            <person name="Lipzen A."/>
            <person name="He G."/>
            <person name="Yan M."/>
            <person name="Ng V."/>
            <person name="Cullen D."/>
            <person name="Martin F."/>
            <person name="Rosso M.-N."/>
            <person name="Henrissat B."/>
            <person name="Hibbett D."/>
            <person name="Martinez A.T."/>
            <person name="Grigoriev I.V."/>
        </authorList>
    </citation>
    <scope>NUCLEOTIDE SEQUENCE</scope>
    <source>
        <strain evidence="4">AH 40177</strain>
    </source>
</reference>
<dbReference type="PANTHER" id="PTHR43580:SF2">
    <property type="entry name" value="CYTOKINE-LIKE NUCLEAR FACTOR N-PAC"/>
    <property type="match status" value="1"/>
</dbReference>
<dbReference type="GO" id="GO:0050661">
    <property type="term" value="F:NADP binding"/>
    <property type="evidence" value="ECO:0007669"/>
    <property type="project" value="InterPro"/>
</dbReference>
<evidence type="ECO:0000259" key="2">
    <source>
        <dbReference type="Pfam" id="PF03446"/>
    </source>
</evidence>
<dbReference type="SUPFAM" id="SSF51735">
    <property type="entry name" value="NAD(P)-binding Rossmann-fold domains"/>
    <property type="match status" value="1"/>
</dbReference>
<evidence type="ECO:0000313" key="4">
    <source>
        <dbReference type="EMBL" id="KAF9063959.1"/>
    </source>
</evidence>
<sequence length="309" mass="32792">MSSTIALIGAGQMGSKIAHRMAQFGAGTILTNLDGRSEASWHRATECGMKHVSYPDIISQATYILSVVPPADALAIAQVIANTSKEMSLSRKVIFADCNAVNPQTAKQMAQLFVGTGVTFIDGAIVGGPPSDAFNPGLYICADKQDEADLDELDVTLRKYGLNPFSLKGEGSGIGDASAVKMVNSGVVKGAMALFTSMIIASHASSPSTAQGLLHSLTVSQPSFLDQLILLIPHVTPKAHRFVDEMQEVAKFVEDEGIARIYEGTAHVYQRIANAKERETPGDGGDLDLLLAAVSDGKNVRADSKRFRT</sequence>
<feature type="domain" description="Phosphogluconate dehydrogenase NAD-binding putative C-terminal" evidence="3">
    <location>
        <begin position="204"/>
        <end position="272"/>
    </location>
</feature>
<dbReference type="EMBL" id="JADNRY010000134">
    <property type="protein sequence ID" value="KAF9063959.1"/>
    <property type="molecule type" value="Genomic_DNA"/>
</dbReference>
<comment type="caution">
    <text evidence="4">The sequence shown here is derived from an EMBL/GenBank/DDBJ whole genome shotgun (WGS) entry which is preliminary data.</text>
</comment>
<evidence type="ECO:0000259" key="3">
    <source>
        <dbReference type="Pfam" id="PF09130"/>
    </source>
</evidence>
<dbReference type="InterPro" id="IPR013328">
    <property type="entry name" value="6PGD_dom2"/>
</dbReference>
<dbReference type="AlphaFoldDB" id="A0A9P5PE24"/>
<dbReference type="InterPro" id="IPR051265">
    <property type="entry name" value="HIBADH-related_NP60_sf"/>
</dbReference>
<dbReference type="Pfam" id="PF03446">
    <property type="entry name" value="NAD_binding_2"/>
    <property type="match status" value="1"/>
</dbReference>
<dbReference type="Proteomes" id="UP000772434">
    <property type="component" value="Unassembled WGS sequence"/>
</dbReference>
<organism evidence="4 5">
    <name type="scientific">Rhodocollybia butyracea</name>
    <dbReference type="NCBI Taxonomy" id="206335"/>
    <lineage>
        <taxon>Eukaryota</taxon>
        <taxon>Fungi</taxon>
        <taxon>Dikarya</taxon>
        <taxon>Basidiomycota</taxon>
        <taxon>Agaricomycotina</taxon>
        <taxon>Agaricomycetes</taxon>
        <taxon>Agaricomycetidae</taxon>
        <taxon>Agaricales</taxon>
        <taxon>Marasmiineae</taxon>
        <taxon>Omphalotaceae</taxon>
        <taxon>Rhodocollybia</taxon>
    </lineage>
</organism>
<dbReference type="InterPro" id="IPR008927">
    <property type="entry name" value="6-PGluconate_DH-like_C_sf"/>
</dbReference>
<dbReference type="SUPFAM" id="SSF48179">
    <property type="entry name" value="6-phosphogluconate dehydrogenase C-terminal domain-like"/>
    <property type="match status" value="1"/>
</dbReference>